<accession>A0A2V1K7T2</accession>
<protein>
    <submittedName>
        <fullName evidence="2">Uncharacterized protein</fullName>
    </submittedName>
</protein>
<feature type="transmembrane region" description="Helical" evidence="1">
    <location>
        <begin position="217"/>
        <end position="239"/>
    </location>
</feature>
<evidence type="ECO:0000313" key="3">
    <source>
        <dbReference type="Proteomes" id="UP000245283"/>
    </source>
</evidence>
<feature type="transmembrane region" description="Helical" evidence="1">
    <location>
        <begin position="57"/>
        <end position="84"/>
    </location>
</feature>
<feature type="transmembrane region" description="Helical" evidence="1">
    <location>
        <begin position="149"/>
        <end position="171"/>
    </location>
</feature>
<name>A0A2V1K7T2_9ACTO</name>
<dbReference type="RefSeq" id="WP_109093016.1">
    <property type="nucleotide sequence ID" value="NZ_QETB01000001.1"/>
</dbReference>
<dbReference type="AlphaFoldDB" id="A0A2V1K7T2"/>
<evidence type="ECO:0000256" key="1">
    <source>
        <dbReference type="SAM" id="Phobius"/>
    </source>
</evidence>
<reference evidence="3" key="1">
    <citation type="submission" date="2018-05" db="EMBL/GenBank/DDBJ databases">
        <authorList>
            <person name="Li Y."/>
        </authorList>
    </citation>
    <scope>NUCLEOTIDE SEQUENCE [LARGE SCALE GENOMIC DNA]</scope>
    <source>
        <strain evidence="3">sk1b4</strain>
    </source>
</reference>
<proteinExistence type="predicted"/>
<keyword evidence="1" id="KW-0812">Transmembrane</keyword>
<keyword evidence="3" id="KW-1185">Reference proteome</keyword>
<comment type="caution">
    <text evidence="2">The sequence shown here is derived from an EMBL/GenBank/DDBJ whole genome shotgun (WGS) entry which is preliminary data.</text>
</comment>
<evidence type="ECO:0000313" key="2">
    <source>
        <dbReference type="EMBL" id="PWF27516.1"/>
    </source>
</evidence>
<feature type="transmembrane region" description="Helical" evidence="1">
    <location>
        <begin position="178"/>
        <end position="197"/>
    </location>
</feature>
<feature type="transmembrane region" description="Helical" evidence="1">
    <location>
        <begin position="12"/>
        <end position="34"/>
    </location>
</feature>
<organism evidence="2 3">
    <name type="scientific">Ancrocorticia populi</name>
    <dbReference type="NCBI Taxonomy" id="2175228"/>
    <lineage>
        <taxon>Bacteria</taxon>
        <taxon>Bacillati</taxon>
        <taxon>Actinomycetota</taxon>
        <taxon>Actinomycetes</taxon>
        <taxon>Actinomycetales</taxon>
        <taxon>Actinomycetaceae</taxon>
        <taxon>Ancrocorticia</taxon>
    </lineage>
</organism>
<sequence length="246" mass="26592">MTKRLIKEHLINNVWTVGTIVGFSLIFLLLRAVLGDRFILDLVIADRDIIKVADSSAFLTFIGICAVVLVTLLFVSYVTGIVYAATTRTYLGAGVARRSYLKSLLAAWGTSAVSVALGSVLVAVIAGIWKSDFSGTLTVADYTVQGLLWYVPIAGLAAVFLANAVGFLTGLVFVRFPWWIGVGAILLYVLIDSWTNGGLSSWGGFLDWHVENGGSQLWKHVLAGGVQSVVVIGISWAMLRRVSIRR</sequence>
<gene>
    <name evidence="2" type="ORF">DD236_03825</name>
</gene>
<feature type="transmembrane region" description="Helical" evidence="1">
    <location>
        <begin position="105"/>
        <end position="129"/>
    </location>
</feature>
<keyword evidence="1" id="KW-0472">Membrane</keyword>
<dbReference type="EMBL" id="QETB01000001">
    <property type="protein sequence ID" value="PWF27516.1"/>
    <property type="molecule type" value="Genomic_DNA"/>
</dbReference>
<keyword evidence="1" id="KW-1133">Transmembrane helix</keyword>
<dbReference type="OrthoDB" id="10004694at2"/>
<dbReference type="Proteomes" id="UP000245283">
    <property type="component" value="Unassembled WGS sequence"/>
</dbReference>